<dbReference type="OrthoDB" id="1877784at2759"/>
<dbReference type="GeneID" id="113865933"/>
<dbReference type="Pfam" id="PF01397">
    <property type="entry name" value="Terpene_synth"/>
    <property type="match status" value="1"/>
</dbReference>
<dbReference type="CDD" id="cd00684">
    <property type="entry name" value="Terpene_cyclase_plant_C1"/>
    <property type="match status" value="1"/>
</dbReference>
<evidence type="ECO:0000313" key="11">
    <source>
        <dbReference type="RefSeq" id="XP_027356565.1"/>
    </source>
</evidence>
<gene>
    <name evidence="10" type="primary">LOC113865933</name>
    <name evidence="9" type="synonym">LOC113865523</name>
    <name evidence="11" type="synonym">LOC113865939</name>
</gene>
<accession>A0A8B8LNV8</accession>
<dbReference type="SUPFAM" id="SSF48239">
    <property type="entry name" value="Terpenoid cyclases/Protein prenyltransferases"/>
    <property type="match status" value="1"/>
</dbReference>
<keyword evidence="5" id="KW-1133">Transmembrane helix</keyword>
<dbReference type="Proteomes" id="UP000694853">
    <property type="component" value="Unplaced"/>
</dbReference>
<dbReference type="InterPro" id="IPR008949">
    <property type="entry name" value="Isoprenoid_synthase_dom_sf"/>
</dbReference>
<dbReference type="InterPro" id="IPR044814">
    <property type="entry name" value="Terpene_cyclase_plant_C1"/>
</dbReference>
<sequence>MLQPHHHFRFWCRMQNPPQKTLAVVQIFTLPFGGIISLTMFLPLCQFNVQEVDEIKEEHIRILKEKVRKMLVLVNDRALTPKDANLIDSIQRLGLYYQFEHEIDDVLQHIHRNYVENGIITFNGDLHSIALVFRLLRQQGYNISSDVYKKFKNEQGKFNDRLVADVEGMLSLYEAAHLRIHGEDILEEALAFTSSHLELMMTTQLCPSLATRINHSLKRPLRKNLPRLVARHYISTYENDPSHDKNLLLLAKLDFNMLQRQHHKEISDITKWWKDLDFATKLPFARDRMVEAYFWILGVYFEPQYSLGRRLMTKVISVTSIIDDIYDVYGTLEELQLFTEAIKRWDISCMDFLPEYMKSCYEALMDVYKEIEQEMSKEGRASFVTYAKNEMKRLVEAYLAEAIWFNSNYIPTMEEYMDVALVTSAYRMLIATTFLGMGSIATEKAFQWLINYPKIVKASTIICRLMDDIVSNEFEQKRGHVASALECYMKQHSVTKQEANDEFNRQVTSAWKDINEECLDPTEVPKPLLMRVLNLSRVIDVLYKDGDCYTNSKGSTKDDVEALLLNPWPV</sequence>
<dbReference type="GO" id="GO:0000287">
    <property type="term" value="F:magnesium ion binding"/>
    <property type="evidence" value="ECO:0007669"/>
    <property type="project" value="InterPro"/>
</dbReference>
<evidence type="ECO:0000259" key="7">
    <source>
        <dbReference type="Pfam" id="PF03936"/>
    </source>
</evidence>
<dbReference type="GO" id="GO:0016102">
    <property type="term" value="P:diterpenoid biosynthetic process"/>
    <property type="evidence" value="ECO:0007669"/>
    <property type="project" value="InterPro"/>
</dbReference>
<organism evidence="8 10">
    <name type="scientific">Abrus precatorius</name>
    <name type="common">Indian licorice</name>
    <name type="synonym">Glycine abrus</name>
    <dbReference type="NCBI Taxonomy" id="3816"/>
    <lineage>
        <taxon>Eukaryota</taxon>
        <taxon>Viridiplantae</taxon>
        <taxon>Streptophyta</taxon>
        <taxon>Embryophyta</taxon>
        <taxon>Tracheophyta</taxon>
        <taxon>Spermatophyta</taxon>
        <taxon>Magnoliopsida</taxon>
        <taxon>eudicotyledons</taxon>
        <taxon>Gunneridae</taxon>
        <taxon>Pentapetalae</taxon>
        <taxon>rosids</taxon>
        <taxon>fabids</taxon>
        <taxon>Fabales</taxon>
        <taxon>Fabaceae</taxon>
        <taxon>Papilionoideae</taxon>
        <taxon>50 kb inversion clade</taxon>
        <taxon>NPAAA clade</taxon>
        <taxon>indigoferoid/millettioid clade</taxon>
        <taxon>Abreae</taxon>
        <taxon>Abrus</taxon>
    </lineage>
</organism>
<dbReference type="FunFam" id="1.50.10.130:FF:000001">
    <property type="entry name" value="Isoprene synthase, chloroplastic"/>
    <property type="match status" value="1"/>
</dbReference>
<evidence type="ECO:0000313" key="8">
    <source>
        <dbReference type="Proteomes" id="UP000694853"/>
    </source>
</evidence>
<dbReference type="PANTHER" id="PTHR31225">
    <property type="entry name" value="OS04G0344100 PROTEIN-RELATED"/>
    <property type="match status" value="1"/>
</dbReference>
<evidence type="ECO:0000256" key="3">
    <source>
        <dbReference type="ARBA" id="ARBA00022842"/>
    </source>
</evidence>
<dbReference type="InterPro" id="IPR001906">
    <property type="entry name" value="Terpene_synth_N"/>
</dbReference>
<keyword evidence="5" id="KW-0472">Membrane</keyword>
<dbReference type="SFLD" id="SFLDS00005">
    <property type="entry name" value="Isoprenoid_Synthase_Type_I"/>
    <property type="match status" value="1"/>
</dbReference>
<proteinExistence type="predicted"/>
<dbReference type="SUPFAM" id="SSF48576">
    <property type="entry name" value="Terpenoid synthases"/>
    <property type="match status" value="1"/>
</dbReference>
<name>A0A8B8LNV8_ABRPR</name>
<feature type="domain" description="Terpene synthase metal-binding" evidence="7">
    <location>
        <begin position="274"/>
        <end position="513"/>
    </location>
</feature>
<dbReference type="InterPro" id="IPR034741">
    <property type="entry name" value="Terpene_cyclase-like_1_C"/>
</dbReference>
<evidence type="ECO:0000256" key="4">
    <source>
        <dbReference type="ARBA" id="ARBA00023239"/>
    </source>
</evidence>
<dbReference type="PANTHER" id="PTHR31225:SF221">
    <property type="entry name" value="(-)-GERMACRENE D SYNTHASE"/>
    <property type="match status" value="1"/>
</dbReference>
<dbReference type="RefSeq" id="XP_027355931.1">
    <property type="nucleotide sequence ID" value="XM_027500130.1"/>
</dbReference>
<keyword evidence="2" id="KW-0479">Metal-binding</keyword>
<evidence type="ECO:0000256" key="2">
    <source>
        <dbReference type="ARBA" id="ARBA00022723"/>
    </source>
</evidence>
<evidence type="ECO:0000256" key="1">
    <source>
        <dbReference type="ARBA" id="ARBA00001946"/>
    </source>
</evidence>
<dbReference type="GO" id="GO:0009611">
    <property type="term" value="P:response to wounding"/>
    <property type="evidence" value="ECO:0007669"/>
    <property type="project" value="UniProtKB-ARBA"/>
</dbReference>
<dbReference type="InterPro" id="IPR005630">
    <property type="entry name" value="Terpene_synthase_metal-bd"/>
</dbReference>
<dbReference type="Gene3D" id="1.10.600.10">
    <property type="entry name" value="Farnesyl Diphosphate Synthase"/>
    <property type="match status" value="1"/>
</dbReference>
<evidence type="ECO:0000313" key="10">
    <source>
        <dbReference type="RefSeq" id="XP_027356549.1"/>
    </source>
</evidence>
<dbReference type="AlphaFoldDB" id="A0A8B8LNV8"/>
<reference evidence="8" key="1">
    <citation type="journal article" date="2019" name="Toxins">
        <title>Detection of Abrin-Like and Prepropulchellin-Like Toxin Genes and Transcripts Using Whole Genome Sequencing and Full-Length Transcript Sequencing of Abrus precatorius.</title>
        <authorList>
            <person name="Hovde B.T."/>
            <person name="Daligault H.E."/>
            <person name="Hanschen E.R."/>
            <person name="Kunde Y.A."/>
            <person name="Johnson M.B."/>
            <person name="Starkenburg S.R."/>
            <person name="Johnson S.L."/>
        </authorList>
    </citation>
    <scope>NUCLEOTIDE SEQUENCE [LARGE SCALE GENOMIC DNA]</scope>
</reference>
<dbReference type="SFLD" id="SFLDG01019">
    <property type="entry name" value="Terpene_Cyclase_Like_1_C_Termi"/>
    <property type="match status" value="1"/>
</dbReference>
<protein>
    <submittedName>
        <fullName evidence="9 10">(-)-germacrene D synthase-like isoform X3</fullName>
    </submittedName>
</protein>
<dbReference type="GO" id="GO:0010333">
    <property type="term" value="F:terpene synthase activity"/>
    <property type="evidence" value="ECO:0007669"/>
    <property type="project" value="InterPro"/>
</dbReference>
<keyword evidence="5" id="KW-0812">Transmembrane</keyword>
<dbReference type="GO" id="GO:0080027">
    <property type="term" value="P:response to herbivore"/>
    <property type="evidence" value="ECO:0007669"/>
    <property type="project" value="UniProtKB-ARBA"/>
</dbReference>
<feature type="domain" description="Terpene synthase N-terminal" evidence="6">
    <location>
        <begin position="54"/>
        <end position="217"/>
    </location>
</feature>
<evidence type="ECO:0000259" key="6">
    <source>
        <dbReference type="Pfam" id="PF01397"/>
    </source>
</evidence>
<dbReference type="Gene3D" id="1.50.10.130">
    <property type="entry name" value="Terpene synthase, N-terminal domain"/>
    <property type="match status" value="1"/>
</dbReference>
<feature type="transmembrane region" description="Helical" evidence="5">
    <location>
        <begin position="21"/>
        <end position="42"/>
    </location>
</feature>
<comment type="cofactor">
    <cofactor evidence="1">
        <name>Mg(2+)</name>
        <dbReference type="ChEBI" id="CHEBI:18420"/>
    </cofactor>
</comment>
<dbReference type="InterPro" id="IPR036965">
    <property type="entry name" value="Terpene_synth_N_sf"/>
</dbReference>
<evidence type="ECO:0000313" key="9">
    <source>
        <dbReference type="RefSeq" id="XP_027355931.1"/>
    </source>
</evidence>
<dbReference type="Pfam" id="PF03936">
    <property type="entry name" value="Terpene_synth_C"/>
    <property type="match status" value="1"/>
</dbReference>
<keyword evidence="8" id="KW-1185">Reference proteome</keyword>
<dbReference type="RefSeq" id="XP_027356565.1">
    <property type="nucleotide sequence ID" value="XM_027500764.1"/>
</dbReference>
<dbReference type="InterPro" id="IPR050148">
    <property type="entry name" value="Terpene_synthase-like"/>
</dbReference>
<reference evidence="9 10" key="2">
    <citation type="submission" date="2025-04" db="UniProtKB">
        <authorList>
            <consortium name="RefSeq"/>
        </authorList>
    </citation>
    <scope>IDENTIFICATION</scope>
    <source>
        <tissue evidence="9 10">Young leaves</tissue>
    </source>
</reference>
<keyword evidence="3" id="KW-0460">Magnesium</keyword>
<dbReference type="FunFam" id="1.10.600.10:FF:000007">
    <property type="entry name" value="Isoprene synthase, chloroplastic"/>
    <property type="match status" value="1"/>
</dbReference>
<dbReference type="RefSeq" id="XP_027356549.1">
    <property type="nucleotide sequence ID" value="XM_027500748.1"/>
</dbReference>
<evidence type="ECO:0000256" key="5">
    <source>
        <dbReference type="SAM" id="Phobius"/>
    </source>
</evidence>
<keyword evidence="4" id="KW-0456">Lyase</keyword>
<dbReference type="InterPro" id="IPR008930">
    <property type="entry name" value="Terpenoid_cyclase/PrenylTrfase"/>
</dbReference>